<name>A0A6M1TGU6_9BACT</name>
<evidence type="ECO:0000256" key="3">
    <source>
        <dbReference type="ARBA" id="ARBA00022729"/>
    </source>
</evidence>
<dbReference type="InterPro" id="IPR012944">
    <property type="entry name" value="SusD_RagB_dom"/>
</dbReference>
<organism evidence="9 10">
    <name type="scientific">Fodinibius halophilus</name>
    <dbReference type="NCBI Taxonomy" id="1736908"/>
    <lineage>
        <taxon>Bacteria</taxon>
        <taxon>Pseudomonadati</taxon>
        <taxon>Balneolota</taxon>
        <taxon>Balneolia</taxon>
        <taxon>Balneolales</taxon>
        <taxon>Balneolaceae</taxon>
        <taxon>Fodinibius</taxon>
    </lineage>
</organism>
<feature type="chain" id="PRO_5027026331" evidence="6">
    <location>
        <begin position="23"/>
        <end position="470"/>
    </location>
</feature>
<evidence type="ECO:0000313" key="9">
    <source>
        <dbReference type="EMBL" id="NGP87870.1"/>
    </source>
</evidence>
<feature type="signal peptide" evidence="6">
    <location>
        <begin position="1"/>
        <end position="22"/>
    </location>
</feature>
<dbReference type="Gene3D" id="1.25.40.390">
    <property type="match status" value="1"/>
</dbReference>
<evidence type="ECO:0000259" key="8">
    <source>
        <dbReference type="Pfam" id="PF14322"/>
    </source>
</evidence>
<feature type="domain" description="SusD-like N-terminal" evidence="8">
    <location>
        <begin position="70"/>
        <end position="223"/>
    </location>
</feature>
<comment type="caution">
    <text evidence="9">The sequence shown here is derived from an EMBL/GenBank/DDBJ whole genome shotgun (WGS) entry which is preliminary data.</text>
</comment>
<accession>A0A6M1TGU6</accession>
<evidence type="ECO:0000256" key="2">
    <source>
        <dbReference type="ARBA" id="ARBA00006275"/>
    </source>
</evidence>
<dbReference type="Pfam" id="PF07980">
    <property type="entry name" value="SusD_RagB"/>
    <property type="match status" value="1"/>
</dbReference>
<reference evidence="9 10" key="1">
    <citation type="submission" date="2020-02" db="EMBL/GenBank/DDBJ databases">
        <title>Aliifodinibius halophilus 2W32, complete genome.</title>
        <authorList>
            <person name="Li Y."/>
            <person name="Wu S."/>
        </authorList>
    </citation>
    <scope>NUCLEOTIDE SEQUENCE [LARGE SCALE GENOMIC DNA]</scope>
    <source>
        <strain evidence="9 10">2W32</strain>
    </source>
</reference>
<keyword evidence="5" id="KW-0998">Cell outer membrane</keyword>
<evidence type="ECO:0000256" key="6">
    <source>
        <dbReference type="SAM" id="SignalP"/>
    </source>
</evidence>
<proteinExistence type="inferred from homology"/>
<comment type="subcellular location">
    <subcellularLocation>
        <location evidence="1">Cell outer membrane</location>
    </subcellularLocation>
</comment>
<keyword evidence="10" id="KW-1185">Reference proteome</keyword>
<dbReference type="AlphaFoldDB" id="A0A6M1TGU6"/>
<dbReference type="Proteomes" id="UP000479132">
    <property type="component" value="Unassembled WGS sequence"/>
</dbReference>
<dbReference type="GO" id="GO:0009279">
    <property type="term" value="C:cell outer membrane"/>
    <property type="evidence" value="ECO:0007669"/>
    <property type="project" value="UniProtKB-SubCell"/>
</dbReference>
<dbReference type="Gene3D" id="2.20.20.130">
    <property type="match status" value="1"/>
</dbReference>
<keyword evidence="3 6" id="KW-0732">Signal</keyword>
<dbReference type="SUPFAM" id="SSF48452">
    <property type="entry name" value="TPR-like"/>
    <property type="match status" value="1"/>
</dbReference>
<evidence type="ECO:0000256" key="1">
    <source>
        <dbReference type="ARBA" id="ARBA00004442"/>
    </source>
</evidence>
<dbReference type="InterPro" id="IPR011990">
    <property type="entry name" value="TPR-like_helical_dom_sf"/>
</dbReference>
<evidence type="ECO:0000256" key="4">
    <source>
        <dbReference type="ARBA" id="ARBA00023136"/>
    </source>
</evidence>
<dbReference type="Gene3D" id="1.25.40.900">
    <property type="match status" value="1"/>
</dbReference>
<dbReference type="RefSeq" id="WP_165267019.1">
    <property type="nucleotide sequence ID" value="NZ_JAALLS010000005.1"/>
</dbReference>
<evidence type="ECO:0000256" key="5">
    <source>
        <dbReference type="ARBA" id="ARBA00023237"/>
    </source>
</evidence>
<dbReference type="EMBL" id="JAALLS010000005">
    <property type="protein sequence ID" value="NGP87870.1"/>
    <property type="molecule type" value="Genomic_DNA"/>
</dbReference>
<comment type="similarity">
    <text evidence="2">Belongs to the SusD family.</text>
</comment>
<evidence type="ECO:0000313" key="10">
    <source>
        <dbReference type="Proteomes" id="UP000479132"/>
    </source>
</evidence>
<gene>
    <name evidence="9" type="ORF">G3569_05865</name>
</gene>
<dbReference type="Pfam" id="PF14322">
    <property type="entry name" value="SusD-like_3"/>
    <property type="match status" value="1"/>
</dbReference>
<sequence length="470" mass="52856">MNIMRYLNKLLILALLATTIWSCDDQLTTSPYDSIDSKTAYETVDDLEQGALGAYNAISGVNIYGINARITDNLRRADSNTGQGMQIFNHNIIAGDGTIGAAWLNAYIVIDRVNRLLAASEEFNTESTEQENTLKQIRGEMLALRAYQHFDLFRMFASYDNSGPAVPYMVESKVSSPARTPKAEFFNLLIEDIDNAITLLGQQATTNNDRLNLRTVQGLRARVALYRSNWSTAIDYATQAIDNPNSSGLTSRSNYAGLWDDSIQGEVMFKLLRPLPSSGTVDIFERASNDDVFFYASNELANLYDTSGDNDIRFNTFFERIDSETVKVNKYNKRNGQKNTADIKMMRISEMYLIRAEAYAQPGPQQDLTAAEDDIKELRANRYDTVPQTSFSDSQDALDTIRLERRLELVYEGHHFFDLKRANLPITRIPADIDAQTASDGLAADSYKFVLPIPIDEIFANENIEQNPGY</sequence>
<dbReference type="InterPro" id="IPR033985">
    <property type="entry name" value="SusD-like_N"/>
</dbReference>
<evidence type="ECO:0000259" key="7">
    <source>
        <dbReference type="Pfam" id="PF07980"/>
    </source>
</evidence>
<feature type="domain" description="RagB/SusD" evidence="7">
    <location>
        <begin position="330"/>
        <end position="470"/>
    </location>
</feature>
<keyword evidence="4" id="KW-0472">Membrane</keyword>
<protein>
    <submittedName>
        <fullName evidence="9">RagB/SusD family nutrient uptake outer membrane protein</fullName>
    </submittedName>
</protein>